<protein>
    <submittedName>
        <fullName evidence="1">Uncharacterized protein</fullName>
    </submittedName>
</protein>
<evidence type="ECO:0000313" key="2">
    <source>
        <dbReference type="Proteomes" id="UP000831390"/>
    </source>
</evidence>
<proteinExistence type="predicted"/>
<dbReference type="Proteomes" id="UP000831390">
    <property type="component" value="Chromosome"/>
</dbReference>
<gene>
    <name evidence="1" type="ORF">MTP16_16390</name>
</gene>
<reference evidence="1 2" key="1">
    <citation type="submission" date="2022-03" db="EMBL/GenBank/DDBJ databases">
        <title>Hymenobactersp. isolated from the air.</title>
        <authorList>
            <person name="Won M."/>
            <person name="Kwon S.-W."/>
        </authorList>
    </citation>
    <scope>NUCLEOTIDE SEQUENCE [LARGE SCALE GENOMIC DNA]</scope>
    <source>
        <strain evidence="1 2">KACC 22596</strain>
    </source>
</reference>
<evidence type="ECO:0000313" key="1">
    <source>
        <dbReference type="EMBL" id="UOE32703.1"/>
    </source>
</evidence>
<accession>A0ABY4B0M3</accession>
<dbReference type="RefSeq" id="WP_243511729.1">
    <property type="nucleotide sequence ID" value="NZ_CP094534.1"/>
</dbReference>
<keyword evidence="2" id="KW-1185">Reference proteome</keyword>
<dbReference type="EMBL" id="CP094534">
    <property type="protein sequence ID" value="UOE32703.1"/>
    <property type="molecule type" value="Genomic_DNA"/>
</dbReference>
<name>A0ABY4B0M3_9BACT</name>
<organism evidence="1 2">
    <name type="scientific">Hymenobacter monticola</name>
    <dbReference type="NCBI Taxonomy" id="1705399"/>
    <lineage>
        <taxon>Bacteria</taxon>
        <taxon>Pseudomonadati</taxon>
        <taxon>Bacteroidota</taxon>
        <taxon>Cytophagia</taxon>
        <taxon>Cytophagales</taxon>
        <taxon>Hymenobacteraceae</taxon>
        <taxon>Hymenobacter</taxon>
    </lineage>
</organism>
<sequence length="158" mass="18230">MSDRPKYRFTNSKGCLLQESGFFKREGEYCKDTLDRLTIETSLGFDDEMTLANLDGTIHYWEEHTKVIGGNPPIWKAKRLQVINGRTFGILESFGPGKLIDKPYEQLSAKVKFRQGGKPWEVVFNFECKQRNCRDFVENANKILRSVRIDTVANTTDK</sequence>